<evidence type="ECO:0000256" key="3">
    <source>
        <dbReference type="ARBA" id="ARBA00023125"/>
    </source>
</evidence>
<evidence type="ECO:0000256" key="1">
    <source>
        <dbReference type="ARBA" id="ARBA00004123"/>
    </source>
</evidence>
<evidence type="ECO:0000256" key="2">
    <source>
        <dbReference type="ARBA" id="ARBA00023015"/>
    </source>
</evidence>
<feature type="region of interest" description="Disordered" evidence="6">
    <location>
        <begin position="271"/>
        <end position="388"/>
    </location>
</feature>
<keyword evidence="3" id="KW-0238">DNA-binding</keyword>
<keyword evidence="2" id="KW-0805">Transcription regulation</keyword>
<dbReference type="InterPro" id="IPR003657">
    <property type="entry name" value="WRKY_dom"/>
</dbReference>
<proteinExistence type="predicted"/>
<feature type="compositionally biased region" description="Acidic residues" evidence="6">
    <location>
        <begin position="341"/>
        <end position="350"/>
    </location>
</feature>
<keyword evidence="4" id="KW-0804">Transcription</keyword>
<dbReference type="Gene3D" id="2.20.25.80">
    <property type="entry name" value="WRKY domain"/>
    <property type="match status" value="1"/>
</dbReference>
<dbReference type="InterPro" id="IPR036576">
    <property type="entry name" value="WRKY_dom_sf"/>
</dbReference>
<gene>
    <name evidence="8" type="ORF">JRO89_XS11G0205900</name>
</gene>
<feature type="region of interest" description="Disordered" evidence="6">
    <location>
        <begin position="89"/>
        <end position="183"/>
    </location>
</feature>
<dbReference type="PANTHER" id="PTHR32096">
    <property type="entry name" value="WRKY TRANSCRIPTION FACTOR 30-RELATED-RELATED"/>
    <property type="match status" value="1"/>
</dbReference>
<keyword evidence="5" id="KW-0539">Nucleus</keyword>
<comment type="caution">
    <text evidence="8">The sequence shown here is derived from an EMBL/GenBank/DDBJ whole genome shotgun (WGS) entry which is preliminary data.</text>
</comment>
<organism evidence="8 9">
    <name type="scientific">Xanthoceras sorbifolium</name>
    <dbReference type="NCBI Taxonomy" id="99658"/>
    <lineage>
        <taxon>Eukaryota</taxon>
        <taxon>Viridiplantae</taxon>
        <taxon>Streptophyta</taxon>
        <taxon>Embryophyta</taxon>
        <taxon>Tracheophyta</taxon>
        <taxon>Spermatophyta</taxon>
        <taxon>Magnoliopsida</taxon>
        <taxon>eudicotyledons</taxon>
        <taxon>Gunneridae</taxon>
        <taxon>Pentapetalae</taxon>
        <taxon>rosids</taxon>
        <taxon>malvids</taxon>
        <taxon>Sapindales</taxon>
        <taxon>Sapindaceae</taxon>
        <taxon>Xanthoceroideae</taxon>
        <taxon>Xanthoceras</taxon>
    </lineage>
</organism>
<dbReference type="Proteomes" id="UP000827721">
    <property type="component" value="Unassembled WGS sequence"/>
</dbReference>
<name>A0ABQ8HGG9_9ROSI</name>
<feature type="compositionally biased region" description="Pro residues" evidence="6">
    <location>
        <begin position="134"/>
        <end position="146"/>
    </location>
</feature>
<dbReference type="PROSITE" id="PS50811">
    <property type="entry name" value="WRKY"/>
    <property type="match status" value="1"/>
</dbReference>
<dbReference type="SMART" id="SM00774">
    <property type="entry name" value="WRKY"/>
    <property type="match status" value="1"/>
</dbReference>
<evidence type="ECO:0000256" key="5">
    <source>
        <dbReference type="ARBA" id="ARBA00023242"/>
    </source>
</evidence>
<sequence>MADNWDLTAVVRSCSSTTDTVTTTTTSHPQKFRIKTSGISSSRTTTTSENPLSFLSSLKFEEEEDPFFFPNLVHEPHNGFEELQDSFKQFFNNNNNPSSSTTSLQEQQFQQEHQQRHHQQQPPPSLITMTTTPVAPPSPPPPPPTTSPSLFVFGDPGNENQQQHHLVHHKQKKQPQQQQAARDQGCLHPLRHVQSRSRKRKTPQKKMVCHVTAENLSADLWAWRKYGQKPIKGSPYPSWVLFRNYYRCSSSKGCAARKQVERSDTDPDVFIVSYTGDHTHPRPTHRNSLAGSSRIKFPRAQNPVADAATPNPHPSSTATPKTVTAEENADAGNTHEGAAGPDEEDGEDDLLIPNLSAAMNEDPFSGLDELHAHNPAFSGGGGGAQWRR</sequence>
<feature type="domain" description="WRKY" evidence="7">
    <location>
        <begin position="212"/>
        <end position="283"/>
    </location>
</feature>
<dbReference type="SUPFAM" id="SSF118290">
    <property type="entry name" value="WRKY DNA-binding domain"/>
    <property type="match status" value="1"/>
</dbReference>
<keyword evidence="9" id="KW-1185">Reference proteome</keyword>
<comment type="subcellular location">
    <subcellularLocation>
        <location evidence="1">Nucleus</location>
    </subcellularLocation>
</comment>
<dbReference type="InterPro" id="IPR044810">
    <property type="entry name" value="WRKY_plant"/>
</dbReference>
<feature type="compositionally biased region" description="Low complexity" evidence="6">
    <location>
        <begin position="92"/>
        <end position="112"/>
    </location>
</feature>
<feature type="compositionally biased region" description="Gly residues" evidence="6">
    <location>
        <begin position="378"/>
        <end position="388"/>
    </location>
</feature>
<reference evidence="8 9" key="1">
    <citation type="submission" date="2021-02" db="EMBL/GenBank/DDBJ databases">
        <title>Plant Genome Project.</title>
        <authorList>
            <person name="Zhang R.-G."/>
        </authorList>
    </citation>
    <scope>NUCLEOTIDE SEQUENCE [LARGE SCALE GENOMIC DNA]</scope>
    <source>
        <tissue evidence="8">Leaves</tissue>
    </source>
</reference>
<evidence type="ECO:0000256" key="6">
    <source>
        <dbReference type="SAM" id="MobiDB-lite"/>
    </source>
</evidence>
<accession>A0ABQ8HGG9</accession>
<protein>
    <recommendedName>
        <fullName evidence="7">WRKY domain-containing protein</fullName>
    </recommendedName>
</protein>
<evidence type="ECO:0000313" key="8">
    <source>
        <dbReference type="EMBL" id="KAH7557704.1"/>
    </source>
</evidence>
<evidence type="ECO:0000313" key="9">
    <source>
        <dbReference type="Proteomes" id="UP000827721"/>
    </source>
</evidence>
<evidence type="ECO:0000256" key="4">
    <source>
        <dbReference type="ARBA" id="ARBA00023163"/>
    </source>
</evidence>
<evidence type="ECO:0000259" key="7">
    <source>
        <dbReference type="PROSITE" id="PS50811"/>
    </source>
</evidence>
<dbReference type="PANTHER" id="PTHR32096:SF80">
    <property type="entry name" value="WRKY TRANSCRIPTION FACTOR 27-RELATED"/>
    <property type="match status" value="1"/>
</dbReference>
<dbReference type="EMBL" id="JAFEMO010000011">
    <property type="protein sequence ID" value="KAH7557704.1"/>
    <property type="molecule type" value="Genomic_DNA"/>
</dbReference>
<dbReference type="Pfam" id="PF03106">
    <property type="entry name" value="WRKY"/>
    <property type="match status" value="1"/>
</dbReference>